<sequence>MSRVGEKIKEARTASKLTQKQLAKKIGVSESFIKDIELGKKIINESVMNKISKALGKDLNDITMSFEEEVLKEAVEEKRGRKVDTPKVNDVWNDAFSSVLKTVPVYEYNLNKALDGRKMPIIDNKIEGYSKDKVVFLKIQDDDMIGFRISKGDIAFGHITHEIDNNAICLIEYNGERNIRQIKKLDSNKILLISNRGSLRTETVSPKDIKVLIKLDRVEIIL</sequence>
<comment type="caution">
    <text evidence="3">The sequence shown here is derived from an EMBL/GenBank/DDBJ whole genome shotgun (WGS) entry which is preliminary data.</text>
</comment>
<name>A0ABT4DA43_9CLOT</name>
<reference evidence="3" key="1">
    <citation type="submission" date="2022-12" db="EMBL/GenBank/DDBJ databases">
        <title>Clostridium sp. nov., isolated from industrial wastewater.</title>
        <authorList>
            <person name="Jiayan W."/>
        </authorList>
    </citation>
    <scope>NUCLEOTIDE SEQUENCE</scope>
    <source>
        <strain evidence="3">ZC22-4</strain>
    </source>
</reference>
<accession>A0ABT4DA43</accession>
<dbReference type="Proteomes" id="UP001144612">
    <property type="component" value="Unassembled WGS sequence"/>
</dbReference>
<evidence type="ECO:0000259" key="2">
    <source>
        <dbReference type="PROSITE" id="PS50943"/>
    </source>
</evidence>
<evidence type="ECO:0000313" key="3">
    <source>
        <dbReference type="EMBL" id="MCY6959184.1"/>
    </source>
</evidence>
<dbReference type="Gene3D" id="2.10.109.10">
    <property type="entry name" value="Umud Fragment, subunit A"/>
    <property type="match status" value="1"/>
</dbReference>
<protein>
    <submittedName>
        <fullName evidence="3">Helix-turn-helix domain-containing protein</fullName>
    </submittedName>
</protein>
<gene>
    <name evidence="3" type="ORF">OW729_11270</name>
</gene>
<dbReference type="Pfam" id="PF01381">
    <property type="entry name" value="HTH_3"/>
    <property type="match status" value="1"/>
</dbReference>
<dbReference type="PANTHER" id="PTHR46558:SF3">
    <property type="entry name" value="TRANSCRIPTIONAL REGULATOR"/>
    <property type="match status" value="1"/>
</dbReference>
<dbReference type="InterPro" id="IPR015927">
    <property type="entry name" value="Peptidase_S24_S26A/B/C"/>
</dbReference>
<dbReference type="Pfam" id="PF00717">
    <property type="entry name" value="Peptidase_S24"/>
    <property type="match status" value="1"/>
</dbReference>
<dbReference type="InterPro" id="IPR001387">
    <property type="entry name" value="Cro/C1-type_HTH"/>
</dbReference>
<keyword evidence="4" id="KW-1185">Reference proteome</keyword>
<evidence type="ECO:0000256" key="1">
    <source>
        <dbReference type="ARBA" id="ARBA00023125"/>
    </source>
</evidence>
<dbReference type="InterPro" id="IPR010982">
    <property type="entry name" value="Lambda_DNA-bd_dom_sf"/>
</dbReference>
<feature type="domain" description="HTH cro/C1-type" evidence="2">
    <location>
        <begin position="8"/>
        <end position="62"/>
    </location>
</feature>
<dbReference type="RefSeq" id="WP_268061609.1">
    <property type="nucleotide sequence ID" value="NZ_JAPQFJ010000011.1"/>
</dbReference>
<dbReference type="EMBL" id="JAPQFJ010000011">
    <property type="protein sequence ID" value="MCY6959184.1"/>
    <property type="molecule type" value="Genomic_DNA"/>
</dbReference>
<organism evidence="3 4">
    <name type="scientific">Clostridium brassicae</name>
    <dbReference type="NCBI Taxonomy" id="2999072"/>
    <lineage>
        <taxon>Bacteria</taxon>
        <taxon>Bacillati</taxon>
        <taxon>Bacillota</taxon>
        <taxon>Clostridia</taxon>
        <taxon>Eubacteriales</taxon>
        <taxon>Clostridiaceae</taxon>
        <taxon>Clostridium</taxon>
    </lineage>
</organism>
<proteinExistence type="predicted"/>
<dbReference type="CDD" id="cd00093">
    <property type="entry name" value="HTH_XRE"/>
    <property type="match status" value="1"/>
</dbReference>
<keyword evidence="1" id="KW-0238">DNA-binding</keyword>
<dbReference type="SUPFAM" id="SSF47413">
    <property type="entry name" value="lambda repressor-like DNA-binding domains"/>
    <property type="match status" value="1"/>
</dbReference>
<dbReference type="SMART" id="SM00530">
    <property type="entry name" value="HTH_XRE"/>
    <property type="match status" value="1"/>
</dbReference>
<dbReference type="SUPFAM" id="SSF51306">
    <property type="entry name" value="LexA/Signal peptidase"/>
    <property type="match status" value="1"/>
</dbReference>
<evidence type="ECO:0000313" key="4">
    <source>
        <dbReference type="Proteomes" id="UP001144612"/>
    </source>
</evidence>
<dbReference type="PROSITE" id="PS50943">
    <property type="entry name" value="HTH_CROC1"/>
    <property type="match status" value="1"/>
</dbReference>
<dbReference type="Gene3D" id="1.10.260.40">
    <property type="entry name" value="lambda repressor-like DNA-binding domains"/>
    <property type="match status" value="1"/>
</dbReference>
<dbReference type="InterPro" id="IPR036286">
    <property type="entry name" value="LexA/Signal_pep-like_sf"/>
</dbReference>
<dbReference type="PANTHER" id="PTHR46558">
    <property type="entry name" value="TRACRIPTIONAL REGULATORY PROTEIN-RELATED-RELATED"/>
    <property type="match status" value="1"/>
</dbReference>